<dbReference type="Proteomes" id="UP000710815">
    <property type="component" value="Unassembled WGS sequence"/>
</dbReference>
<dbReference type="EMBL" id="JAFEJT020000106">
    <property type="protein sequence ID" value="MCH9277241.1"/>
    <property type="molecule type" value="Genomic_DNA"/>
</dbReference>
<accession>A0ABS9VZK8</accession>
<comment type="caution">
    <text evidence="2">The sequence shown here is derived from an EMBL/GenBank/DDBJ whole genome shotgun (WGS) entry which is preliminary data.</text>
</comment>
<reference evidence="2 3" key="2">
    <citation type="journal article" date="2021" name="Syst. Appl. Microbiol.">
        <title>Phylogenetic classification of ten novel species belonging to the genus Bifidobacterium comprising B. phasiani sp. nov., B. pongonis sp. nov., B. saguinibicoloris sp. nov., B. colobi sp. nov., B. simiiventris sp. nov., B. santillanense sp. nov., B. miconis sp. nov., B. amazonense sp. nov., B. pluvialisilvae sp. nov., and B. miconisargentati sp. nov.</title>
        <authorList>
            <person name="Lugli G.A."/>
            <person name="Calvete-Torre I."/>
            <person name="Alessandri G."/>
            <person name="Milani C."/>
            <person name="Turroni F."/>
            <person name="Laiolo P."/>
            <person name="Ossiprandi M.C."/>
            <person name="Margolles A."/>
            <person name="Ruiz L."/>
            <person name="Ventura M."/>
        </authorList>
    </citation>
    <scope>NUCLEOTIDE SEQUENCE [LARGE SCALE GENOMIC DNA]</scope>
    <source>
        <strain evidence="2 3">MA1</strain>
    </source>
</reference>
<dbReference type="InterPro" id="IPR010359">
    <property type="entry name" value="IrrE_HExxH"/>
</dbReference>
<evidence type="ECO:0000259" key="1">
    <source>
        <dbReference type="Pfam" id="PF06114"/>
    </source>
</evidence>
<dbReference type="Pfam" id="PF06114">
    <property type="entry name" value="Peptidase_M78"/>
    <property type="match status" value="1"/>
</dbReference>
<gene>
    <name evidence="2" type="ORF">JS533_013375</name>
</gene>
<dbReference type="Gene3D" id="1.10.10.2910">
    <property type="match status" value="1"/>
</dbReference>
<feature type="domain" description="IrrE N-terminal-like" evidence="1">
    <location>
        <begin position="9"/>
        <end position="77"/>
    </location>
</feature>
<name>A0ABS9VZK8_9BIFI</name>
<evidence type="ECO:0000313" key="2">
    <source>
        <dbReference type="EMBL" id="MCH9277241.1"/>
    </source>
</evidence>
<proteinExistence type="predicted"/>
<sequence length="127" mass="14602">MYEDLLEQAERMGIPVRERPLGQHACGYYCDRPRLILIDEDLPEYAKYCTLVHELVHARYRDPGCGPQYGKAERRARIQTALQTIQPLEFAAAERMYGGDSSAIAIALDRPVQVVEDYQQWLHDHGL</sequence>
<organism evidence="2 3">
    <name type="scientific">Bifidobacterium amazonense</name>
    <dbReference type="NCBI Taxonomy" id="2809027"/>
    <lineage>
        <taxon>Bacteria</taxon>
        <taxon>Bacillati</taxon>
        <taxon>Actinomycetota</taxon>
        <taxon>Actinomycetes</taxon>
        <taxon>Bifidobacteriales</taxon>
        <taxon>Bifidobacteriaceae</taxon>
        <taxon>Bifidobacterium</taxon>
    </lineage>
</organism>
<evidence type="ECO:0000313" key="3">
    <source>
        <dbReference type="Proteomes" id="UP000710815"/>
    </source>
</evidence>
<keyword evidence="3" id="KW-1185">Reference proteome</keyword>
<reference evidence="2 3" key="1">
    <citation type="journal article" date="2021" name="Environ. Microbiol.">
        <title>Genetic insights into the dark matter of the mammalian gut microbiota through targeted genome reconstruction.</title>
        <authorList>
            <person name="Lugli G.A."/>
            <person name="Alessandri G."/>
            <person name="Milani C."/>
            <person name="Viappiani A."/>
            <person name="Fontana F."/>
            <person name="Tarracchini C."/>
            <person name="Mancabelli L."/>
            <person name="Argentini C."/>
            <person name="Ruiz L."/>
            <person name="Margolles A."/>
            <person name="van Sinderen D."/>
            <person name="Turroni F."/>
            <person name="Ventura M."/>
        </authorList>
    </citation>
    <scope>NUCLEOTIDE SEQUENCE [LARGE SCALE GENOMIC DNA]</scope>
    <source>
        <strain evidence="2 3">MA1</strain>
    </source>
</reference>
<dbReference type="RefSeq" id="WP_241515295.1">
    <property type="nucleotide sequence ID" value="NZ_JAFEJT020000106.1"/>
</dbReference>
<protein>
    <submittedName>
        <fullName evidence="2">ImmA/IrrE family metallo-endopeptidase</fullName>
    </submittedName>
</protein>